<sequence>MYKTVFLRSQLPDTDSRLQRYINILKKSNNSYLVVGWDRENNISKFKDSEIIYNKPAPIGGGVKNIFQLILWNIFIFRVLFKYKKEYKNIHSVDFDTVLPALFFKLFFRKNLIFDIYDKYTDARKMPKFISFFIDKLEYFSCLMADKLILPDICRVKQLGLKNISPLIIENVPYSDNIVYKEMKDGMPIVVSYVGILERNNRGLENLINAVKKYPEKIVLHIAGDGELRKVIESASLKFKNIIYFGPVGYDKALDIMSNSNLIVGMYYKTIKNHLYASPNKYYEHLFLGRALLTTIGTPPGDRVLEFNTGFVVGENVKDLTVFLENLSLKECKIIGKNAKIIWDKFYANYWRSYATNAYTEILKIED</sequence>
<dbReference type="EMBL" id="CP053832">
    <property type="protein sequence ID" value="QKF84322.1"/>
    <property type="molecule type" value="Genomic_DNA"/>
</dbReference>
<name>A0AAE7E9Z5_9BACT</name>
<organism evidence="1 2">
    <name type="scientific">Campylobacter ureolyticus</name>
    <dbReference type="NCBI Taxonomy" id="827"/>
    <lineage>
        <taxon>Bacteria</taxon>
        <taxon>Pseudomonadati</taxon>
        <taxon>Campylobacterota</taxon>
        <taxon>Epsilonproteobacteria</taxon>
        <taxon>Campylobacterales</taxon>
        <taxon>Campylobacteraceae</taxon>
        <taxon>Campylobacter</taxon>
    </lineage>
</organism>
<dbReference type="Gene3D" id="3.40.50.2000">
    <property type="entry name" value="Glycogen Phosphorylase B"/>
    <property type="match status" value="1"/>
</dbReference>
<proteinExistence type="predicted"/>
<dbReference type="SUPFAM" id="SSF53756">
    <property type="entry name" value="UDP-Glycosyltransferase/glycogen phosphorylase"/>
    <property type="match status" value="1"/>
</dbReference>
<dbReference type="Proteomes" id="UP000509722">
    <property type="component" value="Chromosome"/>
</dbReference>
<gene>
    <name evidence="1" type="ORF">CURT_0835</name>
</gene>
<evidence type="ECO:0000313" key="2">
    <source>
        <dbReference type="Proteomes" id="UP000509722"/>
    </source>
</evidence>
<reference evidence="1 2" key="1">
    <citation type="submission" date="2020-05" db="EMBL/GenBank/DDBJ databases">
        <title>Complete genome sequencing of Campylobacter and Arcobacter type strains.</title>
        <authorList>
            <person name="Miller W.G."/>
            <person name="Yee E."/>
        </authorList>
    </citation>
    <scope>NUCLEOTIDE SEQUENCE [LARGE SCALE GENOMIC DNA]</scope>
    <source>
        <strain evidence="1 2">LMG 6451</strain>
    </source>
</reference>
<dbReference type="RefSeq" id="WP_018713017.1">
    <property type="nucleotide sequence ID" value="NZ_CP068487.1"/>
</dbReference>
<accession>A0AAE7E9Z5</accession>
<evidence type="ECO:0000313" key="1">
    <source>
        <dbReference type="EMBL" id="QKF84322.1"/>
    </source>
</evidence>
<dbReference type="AlphaFoldDB" id="A0AAE7E9Z5"/>
<protein>
    <submittedName>
        <fullName evidence="1">Glycosyltransferase, family 1</fullName>
    </submittedName>
</protein>
<dbReference type="Pfam" id="PF13692">
    <property type="entry name" value="Glyco_trans_1_4"/>
    <property type="match status" value="1"/>
</dbReference>